<dbReference type="AlphaFoldDB" id="A0A3S5EWG8"/>
<evidence type="ECO:0000256" key="1">
    <source>
        <dbReference type="SAM" id="Phobius"/>
    </source>
</evidence>
<feature type="transmembrane region" description="Helical" evidence="1">
    <location>
        <begin position="47"/>
        <end position="69"/>
    </location>
</feature>
<dbReference type="EMBL" id="LR134477">
    <property type="protein sequence ID" value="VEI16662.1"/>
    <property type="molecule type" value="Genomic_DNA"/>
</dbReference>
<accession>A0A3S5EWG8</accession>
<keyword evidence="1" id="KW-0472">Membrane</keyword>
<dbReference type="KEGG" id="avc:NCTC10951_01793"/>
<sequence length="87" mass="9108">MGWWGITHQPDVPRATITQSGVMTAMTTSRPTSQGLTRAGEHSGRRWLKTVLTALLTGVLCLCLVLIGVTRAASALITGGSTDAGSR</sequence>
<organism evidence="2 3">
    <name type="scientific">Actinomyces viscosus</name>
    <dbReference type="NCBI Taxonomy" id="1656"/>
    <lineage>
        <taxon>Bacteria</taxon>
        <taxon>Bacillati</taxon>
        <taxon>Actinomycetota</taxon>
        <taxon>Actinomycetes</taxon>
        <taxon>Actinomycetales</taxon>
        <taxon>Actinomycetaceae</taxon>
        <taxon>Actinomyces</taxon>
    </lineage>
</organism>
<reference evidence="2 3" key="1">
    <citation type="submission" date="2018-12" db="EMBL/GenBank/DDBJ databases">
        <authorList>
            <consortium name="Pathogen Informatics"/>
        </authorList>
    </citation>
    <scope>NUCLEOTIDE SEQUENCE [LARGE SCALE GENOMIC DNA]</scope>
    <source>
        <strain evidence="2 3">NCTC10951</strain>
    </source>
</reference>
<keyword evidence="1" id="KW-1133">Transmembrane helix</keyword>
<evidence type="ECO:0000313" key="3">
    <source>
        <dbReference type="Proteomes" id="UP000268658"/>
    </source>
</evidence>
<name>A0A3S5EWG8_ACTVI</name>
<proteinExistence type="predicted"/>
<dbReference type="Proteomes" id="UP000268658">
    <property type="component" value="Chromosome"/>
</dbReference>
<evidence type="ECO:0000313" key="2">
    <source>
        <dbReference type="EMBL" id="VEI16662.1"/>
    </source>
</evidence>
<keyword evidence="1" id="KW-0812">Transmembrane</keyword>
<protein>
    <submittedName>
        <fullName evidence="2">Uncharacterized protein</fullName>
    </submittedName>
</protein>
<gene>
    <name evidence="2" type="ORF">NCTC10951_01793</name>
</gene>